<keyword evidence="2" id="KW-1185">Reference proteome</keyword>
<dbReference type="Proteomes" id="UP000789525">
    <property type="component" value="Unassembled WGS sequence"/>
</dbReference>
<proteinExistence type="predicted"/>
<comment type="caution">
    <text evidence="1">The sequence shown here is derived from an EMBL/GenBank/DDBJ whole genome shotgun (WGS) entry which is preliminary data.</text>
</comment>
<evidence type="ECO:0000313" key="2">
    <source>
        <dbReference type="Proteomes" id="UP000789525"/>
    </source>
</evidence>
<sequence>MTMIDSLGSTILQKPGQMIAFVNNVLEGYSNVEANRKGNEGAGLRGRFGGLGELSNIIKDEEEDSTEDDNEEDEILSLALSLLASLLAEHKDLSTQDSHVLSLVSGNLIPFQTHPNPSICSLSRGLRLTISVREAASKYSSPSQNSHESQRREESLKKFQEALEALQDEILPIKARGITMLKEMVLEKDVVMNEGENLDRVFDIFIQMVQDDESFIYFNAIKGLSSLTDVHGEVIIRKLMKIYSDAGQNLDNRLRVGEAILQTVQRCGDALGKYSENVTLRMSALSIIGCACETSPLALTSWFRDVMDWVLNILDIQSEAEIRRASIVLLISLFRGLSSHSQTIYLIPKDLLERSWRTLSYIEEVDKDELTRYQARIGLSELDAMSHNELFGGI</sequence>
<protein>
    <submittedName>
        <fullName evidence="1">10649_t:CDS:1</fullName>
    </submittedName>
</protein>
<reference evidence="1" key="1">
    <citation type="submission" date="2021-06" db="EMBL/GenBank/DDBJ databases">
        <authorList>
            <person name="Kallberg Y."/>
            <person name="Tangrot J."/>
            <person name="Rosling A."/>
        </authorList>
    </citation>
    <scope>NUCLEOTIDE SEQUENCE</scope>
    <source>
        <strain evidence="1">CL356</strain>
    </source>
</reference>
<dbReference type="EMBL" id="CAJVPT010000307">
    <property type="protein sequence ID" value="CAG8442579.1"/>
    <property type="molecule type" value="Genomic_DNA"/>
</dbReference>
<evidence type="ECO:0000313" key="1">
    <source>
        <dbReference type="EMBL" id="CAG8442579.1"/>
    </source>
</evidence>
<accession>A0ACA9JYT5</accession>
<name>A0ACA9JYT5_9GLOM</name>
<organism evidence="1 2">
    <name type="scientific">Acaulospora colombiana</name>
    <dbReference type="NCBI Taxonomy" id="27376"/>
    <lineage>
        <taxon>Eukaryota</taxon>
        <taxon>Fungi</taxon>
        <taxon>Fungi incertae sedis</taxon>
        <taxon>Mucoromycota</taxon>
        <taxon>Glomeromycotina</taxon>
        <taxon>Glomeromycetes</taxon>
        <taxon>Diversisporales</taxon>
        <taxon>Acaulosporaceae</taxon>
        <taxon>Acaulospora</taxon>
    </lineage>
</organism>
<gene>
    <name evidence="1" type="ORF">ACOLOM_LOCUS329</name>
</gene>